<dbReference type="InterPro" id="IPR009875">
    <property type="entry name" value="PilZ_domain"/>
</dbReference>
<dbReference type="SUPFAM" id="SSF141371">
    <property type="entry name" value="PilZ domain-like"/>
    <property type="match status" value="1"/>
</dbReference>
<gene>
    <name evidence="2" type="ORF">BM613_00145</name>
</gene>
<evidence type="ECO:0000313" key="2">
    <source>
        <dbReference type="EMBL" id="PWI59061.1"/>
    </source>
</evidence>
<comment type="caution">
    <text evidence="2">The sequence shown here is derived from an EMBL/GenBank/DDBJ whole genome shotgun (WGS) entry which is preliminary data.</text>
</comment>
<dbReference type="Gene3D" id="2.40.10.220">
    <property type="entry name" value="predicted glycosyltransferase like domains"/>
    <property type="match status" value="1"/>
</dbReference>
<proteinExistence type="predicted"/>
<dbReference type="OrthoDB" id="1951449at2"/>
<dbReference type="Pfam" id="PF07238">
    <property type="entry name" value="PilZ"/>
    <property type="match status" value="1"/>
</dbReference>
<reference evidence="2 3" key="1">
    <citation type="submission" date="2016-11" db="EMBL/GenBank/DDBJ databases">
        <title>Comparative genomics of Acidibacillus ferroxidans species.</title>
        <authorList>
            <person name="Oliveira G."/>
            <person name="Nunes G."/>
            <person name="Oliveira R."/>
            <person name="Araujo F."/>
            <person name="Salim A."/>
            <person name="Scholte L."/>
            <person name="Morais D."/>
            <person name="Nancucheo I."/>
            <person name="Johnson D.B."/>
            <person name="Grail B."/>
            <person name="Bittencourt J."/>
            <person name="Valadares R."/>
        </authorList>
    </citation>
    <scope>NUCLEOTIDE SEQUENCE [LARGE SCALE GENOMIC DNA]</scope>
    <source>
        <strain evidence="2 3">Y002</strain>
    </source>
</reference>
<protein>
    <recommendedName>
        <fullName evidence="1">PilZ domain-containing protein</fullName>
    </recommendedName>
</protein>
<dbReference type="EMBL" id="MPDK01000001">
    <property type="protein sequence ID" value="PWI59061.1"/>
    <property type="molecule type" value="Genomic_DNA"/>
</dbReference>
<dbReference type="Proteomes" id="UP000245380">
    <property type="component" value="Unassembled WGS sequence"/>
</dbReference>
<dbReference type="RefSeq" id="WP_109429142.1">
    <property type="nucleotide sequence ID" value="NZ_MPDK01000001.1"/>
</dbReference>
<evidence type="ECO:0000259" key="1">
    <source>
        <dbReference type="Pfam" id="PF07238"/>
    </source>
</evidence>
<dbReference type="AlphaFoldDB" id="A0A2U3DCQ1"/>
<accession>A0A2U3DCQ1</accession>
<evidence type="ECO:0000313" key="3">
    <source>
        <dbReference type="Proteomes" id="UP000245380"/>
    </source>
</evidence>
<sequence>MALPKLGQKISIVRLHDNVRADARVIDLTKTAVFFDIPMITNRREELSFMINDLVLITYSAMDGSLHQFETSIVRQVTVGALRGYEIPRPATESIKRIQRRAFVRVPATFPVAFLVTKKEGEQTLLRGKGMTHDISAGGMRFHPDAAVAIEPGDAITVQFSLPNDAPSLSPISAKGLVLRAHPHEVLPSPVFSIRFTDISSSAQQRIIQYAFKRQLELRAKGLG</sequence>
<feature type="domain" description="PilZ" evidence="1">
    <location>
        <begin position="99"/>
        <end position="212"/>
    </location>
</feature>
<keyword evidence="3" id="KW-1185">Reference proteome</keyword>
<name>A0A2U3DCQ1_SULT2</name>
<dbReference type="GO" id="GO:0035438">
    <property type="term" value="F:cyclic-di-GMP binding"/>
    <property type="evidence" value="ECO:0007669"/>
    <property type="project" value="InterPro"/>
</dbReference>
<organism evidence="2 3">
    <name type="scientific">Sulfoacidibacillus thermotolerans</name>
    <name type="common">Acidibacillus sulfuroxidans</name>
    <dbReference type="NCBI Taxonomy" id="1765684"/>
    <lineage>
        <taxon>Bacteria</taxon>
        <taxon>Bacillati</taxon>
        <taxon>Bacillota</taxon>
        <taxon>Bacilli</taxon>
        <taxon>Bacillales</taxon>
        <taxon>Alicyclobacillaceae</taxon>
        <taxon>Sulfoacidibacillus</taxon>
    </lineage>
</organism>